<feature type="coiled-coil region" evidence="1">
    <location>
        <begin position="29"/>
        <end position="80"/>
    </location>
</feature>
<accession>A0A350NZ37</accession>
<keyword evidence="2" id="KW-0812">Transmembrane</keyword>
<dbReference type="EMBL" id="DNAN01000037">
    <property type="protein sequence ID" value="HAW74304.1"/>
    <property type="molecule type" value="Genomic_DNA"/>
</dbReference>
<protein>
    <submittedName>
        <fullName evidence="3">Uncharacterized protein</fullName>
    </submittedName>
</protein>
<name>A0A350NZ37_9ALTE</name>
<dbReference type="AlphaFoldDB" id="A0A350NZ37"/>
<gene>
    <name evidence="3" type="ORF">DCW74_01040</name>
</gene>
<evidence type="ECO:0000256" key="1">
    <source>
        <dbReference type="SAM" id="Coils"/>
    </source>
</evidence>
<proteinExistence type="predicted"/>
<dbReference type="Proteomes" id="UP000263517">
    <property type="component" value="Unassembled WGS sequence"/>
</dbReference>
<keyword evidence="1" id="KW-0175">Coiled coil</keyword>
<evidence type="ECO:0000313" key="3">
    <source>
        <dbReference type="EMBL" id="HAW74304.1"/>
    </source>
</evidence>
<evidence type="ECO:0000313" key="4">
    <source>
        <dbReference type="Proteomes" id="UP000263517"/>
    </source>
</evidence>
<organism evidence="3 4">
    <name type="scientific">Alteromonas australica</name>
    <dbReference type="NCBI Taxonomy" id="589873"/>
    <lineage>
        <taxon>Bacteria</taxon>
        <taxon>Pseudomonadati</taxon>
        <taxon>Pseudomonadota</taxon>
        <taxon>Gammaproteobacteria</taxon>
        <taxon>Alteromonadales</taxon>
        <taxon>Alteromonadaceae</taxon>
        <taxon>Alteromonas/Salinimonas group</taxon>
        <taxon>Alteromonas</taxon>
    </lineage>
</organism>
<feature type="transmembrane region" description="Helical" evidence="2">
    <location>
        <begin position="6"/>
        <end position="25"/>
    </location>
</feature>
<evidence type="ECO:0000256" key="2">
    <source>
        <dbReference type="SAM" id="Phobius"/>
    </source>
</evidence>
<keyword evidence="2" id="KW-0472">Membrane</keyword>
<sequence length="82" mass="9572">MSFDTSIAFSIMSSVAFASIAWGHMQAQMRSLKERVEEMRSEKASMEKLEGFEDRIHDKLETLEERISEVRQEVILLKKNSY</sequence>
<reference evidence="3 4" key="1">
    <citation type="journal article" date="2018" name="Nat. Biotechnol.">
        <title>A standardized bacterial taxonomy based on genome phylogeny substantially revises the tree of life.</title>
        <authorList>
            <person name="Parks D.H."/>
            <person name="Chuvochina M."/>
            <person name="Waite D.W."/>
            <person name="Rinke C."/>
            <person name="Skarshewski A."/>
            <person name="Chaumeil P.A."/>
            <person name="Hugenholtz P."/>
        </authorList>
    </citation>
    <scope>NUCLEOTIDE SEQUENCE [LARGE SCALE GENOMIC DNA]</scope>
    <source>
        <strain evidence="3">UBA11978</strain>
    </source>
</reference>
<keyword evidence="2" id="KW-1133">Transmembrane helix</keyword>
<comment type="caution">
    <text evidence="3">The sequence shown here is derived from an EMBL/GenBank/DDBJ whole genome shotgun (WGS) entry which is preliminary data.</text>
</comment>